<keyword evidence="3" id="KW-0547">Nucleotide-binding</keyword>
<evidence type="ECO:0000256" key="3">
    <source>
        <dbReference type="ARBA" id="ARBA00022741"/>
    </source>
</evidence>
<evidence type="ECO:0000256" key="1">
    <source>
        <dbReference type="ARBA" id="ARBA00005417"/>
    </source>
</evidence>
<dbReference type="PANTHER" id="PTHR42734:SF17">
    <property type="entry name" value="METAL TRANSPORT SYSTEM ATP-BINDING PROTEIN TM_0124-RELATED"/>
    <property type="match status" value="1"/>
</dbReference>
<organism evidence="6 7">
    <name type="scientific">Pedosphaera parvula (strain Ellin514)</name>
    <dbReference type="NCBI Taxonomy" id="320771"/>
    <lineage>
        <taxon>Bacteria</taxon>
        <taxon>Pseudomonadati</taxon>
        <taxon>Verrucomicrobiota</taxon>
        <taxon>Pedosphaerae</taxon>
        <taxon>Pedosphaerales</taxon>
        <taxon>Pedosphaeraceae</taxon>
        <taxon>Pedosphaera</taxon>
    </lineage>
</organism>
<dbReference type="AlphaFoldDB" id="B9XR75"/>
<proteinExistence type="inferred from homology"/>
<reference evidence="6 7" key="1">
    <citation type="journal article" date="2011" name="J. Bacteriol.">
        <title>Genome sequence of 'Pedosphaera parvula' Ellin514, an aerobic Verrucomicrobial isolate from pasture soil.</title>
        <authorList>
            <person name="Kant R."/>
            <person name="van Passel M.W."/>
            <person name="Sangwan P."/>
            <person name="Palva A."/>
            <person name="Lucas S."/>
            <person name="Copeland A."/>
            <person name="Lapidus A."/>
            <person name="Glavina Del Rio T."/>
            <person name="Dalin E."/>
            <person name="Tice H."/>
            <person name="Bruce D."/>
            <person name="Goodwin L."/>
            <person name="Pitluck S."/>
            <person name="Chertkov O."/>
            <person name="Larimer F.W."/>
            <person name="Land M.L."/>
            <person name="Hauser L."/>
            <person name="Brettin T.S."/>
            <person name="Detter J.C."/>
            <person name="Han S."/>
            <person name="de Vos W.M."/>
            <person name="Janssen P.H."/>
            <person name="Smidt H."/>
        </authorList>
    </citation>
    <scope>NUCLEOTIDE SEQUENCE [LARGE SCALE GENOMIC DNA]</scope>
    <source>
        <strain evidence="6 7">Ellin514</strain>
    </source>
</reference>
<dbReference type="STRING" id="320771.Cflav_PD0723"/>
<dbReference type="RefSeq" id="WP_007418310.1">
    <property type="nucleotide sequence ID" value="NZ_ABOX02000060.1"/>
</dbReference>
<gene>
    <name evidence="6" type="ORF">Cflav_PD0723</name>
</gene>
<dbReference type="EMBL" id="ABOX02000060">
    <property type="protein sequence ID" value="EEF57688.1"/>
    <property type="molecule type" value="Genomic_DNA"/>
</dbReference>
<dbReference type="Gene3D" id="3.40.50.300">
    <property type="entry name" value="P-loop containing nucleotide triphosphate hydrolases"/>
    <property type="match status" value="1"/>
</dbReference>
<dbReference type="PANTHER" id="PTHR42734">
    <property type="entry name" value="METAL TRANSPORT SYSTEM ATP-BINDING PROTEIN TM_0124-RELATED"/>
    <property type="match status" value="1"/>
</dbReference>
<dbReference type="InterPro" id="IPR003593">
    <property type="entry name" value="AAA+_ATPase"/>
</dbReference>
<keyword evidence="2" id="KW-0813">Transport</keyword>
<comment type="caution">
    <text evidence="6">The sequence shown here is derived from an EMBL/GenBank/DDBJ whole genome shotgun (WGS) entry which is preliminary data.</text>
</comment>
<keyword evidence="7" id="KW-1185">Reference proteome</keyword>
<dbReference type="GO" id="GO:0016887">
    <property type="term" value="F:ATP hydrolysis activity"/>
    <property type="evidence" value="ECO:0007669"/>
    <property type="project" value="InterPro"/>
</dbReference>
<dbReference type="SMART" id="SM00382">
    <property type="entry name" value="AAA"/>
    <property type="match status" value="1"/>
</dbReference>
<dbReference type="GO" id="GO:0005524">
    <property type="term" value="F:ATP binding"/>
    <property type="evidence" value="ECO:0007669"/>
    <property type="project" value="UniProtKB-KW"/>
</dbReference>
<dbReference type="FunFam" id="3.40.50.300:FF:000134">
    <property type="entry name" value="Iron-enterobactin ABC transporter ATP-binding protein"/>
    <property type="match status" value="1"/>
</dbReference>
<feature type="domain" description="ABC transporter" evidence="5">
    <location>
        <begin position="14"/>
        <end position="247"/>
    </location>
</feature>
<evidence type="ECO:0000256" key="4">
    <source>
        <dbReference type="ARBA" id="ARBA00022840"/>
    </source>
</evidence>
<dbReference type="InterPro" id="IPR027417">
    <property type="entry name" value="P-loop_NTPase"/>
</dbReference>
<dbReference type="InterPro" id="IPR050153">
    <property type="entry name" value="Metal_Ion_Import_ABC"/>
</dbReference>
<keyword evidence="4" id="KW-0067">ATP-binding</keyword>
<evidence type="ECO:0000313" key="6">
    <source>
        <dbReference type="EMBL" id="EEF57688.1"/>
    </source>
</evidence>
<dbReference type="InterPro" id="IPR003439">
    <property type="entry name" value="ABC_transporter-like_ATP-bd"/>
</dbReference>
<evidence type="ECO:0000256" key="2">
    <source>
        <dbReference type="ARBA" id="ARBA00022448"/>
    </source>
</evidence>
<dbReference type="Proteomes" id="UP000003688">
    <property type="component" value="Unassembled WGS sequence"/>
</dbReference>
<comment type="similarity">
    <text evidence="1">Belongs to the ABC transporter superfamily.</text>
</comment>
<dbReference type="OrthoDB" id="9806726at2"/>
<evidence type="ECO:0000313" key="7">
    <source>
        <dbReference type="Proteomes" id="UP000003688"/>
    </source>
</evidence>
<name>B9XR75_PEDPL</name>
<protein>
    <submittedName>
        <fullName evidence="6">ABC transporter related-protein</fullName>
    </submittedName>
</protein>
<accession>B9XR75</accession>
<dbReference type="PROSITE" id="PS50893">
    <property type="entry name" value="ABC_TRANSPORTER_2"/>
    <property type="match status" value="1"/>
</dbReference>
<sequence length="258" mass="28731" precursor="true">MSAPCCNAHSTVPVEARDVRVSFDGQPVLRGVTFTVPHGQLVALIGPNGSGKTTLLRCLLGLQKVSAGEIKLFGQSDLQKVMHRVGYVPQRLALDRSFVLSVREFLALRLRKTNNWFWQSHKRTDELIRATLAEIGVEPLFDRPLAQLSGGQLQRVLIAFSLLTKPELLLLDEPTAGVDTPGEETFYELIAHIQKQYHLTVILVSHDLSMVYRHASHVFALNGVICCEGTPEQVLNADSLKQAYGIHVSPYEHHHHVH</sequence>
<evidence type="ECO:0000259" key="5">
    <source>
        <dbReference type="PROSITE" id="PS50893"/>
    </source>
</evidence>
<dbReference type="SUPFAM" id="SSF52540">
    <property type="entry name" value="P-loop containing nucleoside triphosphate hydrolases"/>
    <property type="match status" value="1"/>
</dbReference>
<dbReference type="Pfam" id="PF00005">
    <property type="entry name" value="ABC_tran"/>
    <property type="match status" value="1"/>
</dbReference>